<reference evidence="2 3" key="2">
    <citation type="journal article" date="2012" name="Proc. Natl. Acad. Sci. U.S.A.">
        <title>Antigenic diversity is generated by distinct evolutionary mechanisms in African trypanosome species.</title>
        <authorList>
            <person name="Jackson A.P."/>
            <person name="Berry A."/>
            <person name="Aslett M."/>
            <person name="Allison H.C."/>
            <person name="Burton P."/>
            <person name="Vavrova-Anderson J."/>
            <person name="Brown R."/>
            <person name="Browne H."/>
            <person name="Corton N."/>
            <person name="Hauser H."/>
            <person name="Gamble J."/>
            <person name="Gilderthorp R."/>
            <person name="Marcello L."/>
            <person name="McQuillan J."/>
            <person name="Otto T.D."/>
            <person name="Quail M.A."/>
            <person name="Sanders M.J."/>
            <person name="van Tonder A."/>
            <person name="Ginger M.L."/>
            <person name="Field M.C."/>
            <person name="Barry J.D."/>
            <person name="Hertz-Fowler C."/>
            <person name="Berriman M."/>
        </authorList>
    </citation>
    <scope>NUCLEOTIDE SEQUENCE [LARGE SCALE GENOMIC DNA]</scope>
    <source>
        <strain evidence="2 3">IL3000</strain>
    </source>
</reference>
<organism evidence="2 3">
    <name type="scientific">Trypanosoma congolense (strain IL3000)</name>
    <dbReference type="NCBI Taxonomy" id="1068625"/>
    <lineage>
        <taxon>Eukaryota</taxon>
        <taxon>Discoba</taxon>
        <taxon>Euglenozoa</taxon>
        <taxon>Kinetoplastea</taxon>
        <taxon>Metakinetoplastina</taxon>
        <taxon>Trypanosomatida</taxon>
        <taxon>Trypanosomatidae</taxon>
        <taxon>Trypanosoma</taxon>
        <taxon>Nannomonas</taxon>
    </lineage>
</organism>
<evidence type="ECO:0000313" key="2">
    <source>
        <dbReference type="EMBL" id="CCD11958.1"/>
    </source>
</evidence>
<dbReference type="EMBL" id="CAEQ01000522">
    <property type="protein sequence ID" value="CCD11958.1"/>
    <property type="molecule type" value="Genomic_DNA"/>
</dbReference>
<dbReference type="VEuPathDB" id="TriTrypDB:TcIL3000_0_28920"/>
<feature type="region of interest" description="Disordered" evidence="1">
    <location>
        <begin position="56"/>
        <end position="80"/>
    </location>
</feature>
<sequence length="138" mass="15630">RIVKGSVRLPSSTGTVLPTFRWEISLRSRCSRSRRCTAMASPQSFDTFTKLLAEQADNWEEEEEEDADEELRPVNDDAELSSPLLLPEEVAASLDDEREPILCTYLQLNLPVQSGYSCSNFPSLGTVLHLARNRSWWV</sequence>
<evidence type="ECO:0000313" key="3">
    <source>
        <dbReference type="Proteomes" id="UP000000702"/>
    </source>
</evidence>
<feature type="non-terminal residue" evidence="2">
    <location>
        <position position="1"/>
    </location>
</feature>
<accession>F9W470</accession>
<feature type="compositionally biased region" description="Acidic residues" evidence="1">
    <location>
        <begin position="57"/>
        <end position="69"/>
    </location>
</feature>
<keyword evidence="3" id="KW-1185">Reference proteome</keyword>
<gene>
    <name evidence="2" type="ORF">TCIL3000_0_28920</name>
</gene>
<reference evidence="3" key="1">
    <citation type="submission" date="2011-07" db="EMBL/GenBank/DDBJ databases">
        <title>Divergent evolution of antigenic variation in African trypanosomes.</title>
        <authorList>
            <person name="Jackson A.P."/>
            <person name="Berry A."/>
            <person name="Allison H.C."/>
            <person name="Burton P."/>
            <person name="Anderson J."/>
            <person name="Aslett M."/>
            <person name="Brown R."/>
            <person name="Corton N."/>
            <person name="Harris D."/>
            <person name="Hauser H."/>
            <person name="Gamble J."/>
            <person name="Gilderthorp R."/>
            <person name="McQuillan J."/>
            <person name="Quail M.A."/>
            <person name="Sanders M."/>
            <person name="Van Tonder A."/>
            <person name="Ginger M.L."/>
            <person name="Donelson J.E."/>
            <person name="Field M.C."/>
            <person name="Barry J.D."/>
            <person name="Berriman M."/>
            <person name="Hertz-Fowler C."/>
        </authorList>
    </citation>
    <scope>NUCLEOTIDE SEQUENCE [LARGE SCALE GENOMIC DNA]</scope>
    <source>
        <strain evidence="3">IL3000</strain>
    </source>
</reference>
<proteinExistence type="predicted"/>
<comment type="caution">
    <text evidence="2">The sequence shown here is derived from an EMBL/GenBank/DDBJ whole genome shotgun (WGS) entry which is preliminary data.</text>
</comment>
<evidence type="ECO:0000256" key="1">
    <source>
        <dbReference type="SAM" id="MobiDB-lite"/>
    </source>
</evidence>
<protein>
    <submittedName>
        <fullName evidence="2">WGS project CAEQ00000000 data, annotated contig 1153</fullName>
    </submittedName>
</protein>
<dbReference type="AlphaFoldDB" id="F9W470"/>
<name>F9W470_TRYCI</name>
<dbReference type="Proteomes" id="UP000000702">
    <property type="component" value="Unassembled WGS sequence"/>
</dbReference>